<dbReference type="AlphaFoldDB" id="A0A8X7Z3Z8"/>
<dbReference type="InterPro" id="IPR018253">
    <property type="entry name" value="DnaJ_domain_CS"/>
</dbReference>
<dbReference type="Pfam" id="PF00226">
    <property type="entry name" value="DnaJ"/>
    <property type="match status" value="2"/>
</dbReference>
<feature type="domain" description="J" evidence="2">
    <location>
        <begin position="18"/>
        <end position="148"/>
    </location>
</feature>
<dbReference type="EMBL" id="JAAWWB010000016">
    <property type="protein sequence ID" value="KAG6764768.1"/>
    <property type="molecule type" value="Genomic_DNA"/>
</dbReference>
<keyword evidence="1" id="KW-0812">Transmembrane</keyword>
<keyword evidence="1" id="KW-1133">Transmembrane helix</keyword>
<dbReference type="PROSITE" id="PS00636">
    <property type="entry name" value="DNAJ_1"/>
    <property type="match status" value="1"/>
</dbReference>
<organism evidence="3 4">
    <name type="scientific">Populus tomentosa</name>
    <name type="common">Chinese white poplar</name>
    <dbReference type="NCBI Taxonomy" id="118781"/>
    <lineage>
        <taxon>Eukaryota</taxon>
        <taxon>Viridiplantae</taxon>
        <taxon>Streptophyta</taxon>
        <taxon>Embryophyta</taxon>
        <taxon>Tracheophyta</taxon>
        <taxon>Spermatophyta</taxon>
        <taxon>Magnoliopsida</taxon>
        <taxon>eudicotyledons</taxon>
        <taxon>Gunneridae</taxon>
        <taxon>Pentapetalae</taxon>
        <taxon>rosids</taxon>
        <taxon>fabids</taxon>
        <taxon>Malpighiales</taxon>
        <taxon>Salicaceae</taxon>
        <taxon>Saliceae</taxon>
        <taxon>Populus</taxon>
    </lineage>
</organism>
<proteinExistence type="predicted"/>
<dbReference type="InterPro" id="IPR001623">
    <property type="entry name" value="DnaJ_domain"/>
</dbReference>
<dbReference type="PANTHER" id="PTHR44272:SF2">
    <property type="entry name" value="CHAPERONE PROTEIN DNAJ 16"/>
    <property type="match status" value="1"/>
</dbReference>
<dbReference type="InterPro" id="IPR052812">
    <property type="entry name" value="Plant_DnaJ_domain"/>
</dbReference>
<evidence type="ECO:0000313" key="3">
    <source>
        <dbReference type="EMBL" id="KAG6764768.1"/>
    </source>
</evidence>
<sequence length="262" mass="29931">MPSHLSKQDAAAGPVRRDPYEVLAISRNSTDQEIKSAYRKMALKVCQPKGSGIWVEVEVLQDENLLFRQNIELGSIMGWLWLKYPLLFFSLFLPLLIKVWKFSFTCYFRYHPDKNSNDPEAADMFKEVTFSYNILSDPDKRRQYDSAGFEAVELESQELELDLSSLGAVNTMFAALFRQVYNEFIKLGVPIKTTVSATVLEEALNGVVDIHPLPLGLPICRKVEKQCAHFYSVTITEEEARDGFVCRVQSSDKSKFKVRIII</sequence>
<evidence type="ECO:0000259" key="2">
    <source>
        <dbReference type="PROSITE" id="PS50076"/>
    </source>
</evidence>
<dbReference type="CDD" id="cd06257">
    <property type="entry name" value="DnaJ"/>
    <property type="match status" value="1"/>
</dbReference>
<dbReference type="OrthoDB" id="1741472at2759"/>
<dbReference type="PROSITE" id="PS50076">
    <property type="entry name" value="DNAJ_2"/>
    <property type="match status" value="1"/>
</dbReference>
<dbReference type="SMART" id="SM00271">
    <property type="entry name" value="DnaJ"/>
    <property type="match status" value="2"/>
</dbReference>
<keyword evidence="4" id="KW-1185">Reference proteome</keyword>
<protein>
    <recommendedName>
        <fullName evidence="2">J domain-containing protein</fullName>
    </recommendedName>
</protein>
<dbReference type="Proteomes" id="UP000886885">
    <property type="component" value="Chromosome 8D"/>
</dbReference>
<evidence type="ECO:0000256" key="1">
    <source>
        <dbReference type="SAM" id="Phobius"/>
    </source>
</evidence>
<name>A0A8X7Z3Z8_POPTO</name>
<feature type="transmembrane region" description="Helical" evidence="1">
    <location>
        <begin position="76"/>
        <end position="97"/>
    </location>
</feature>
<keyword evidence="1" id="KW-0472">Membrane</keyword>
<comment type="caution">
    <text evidence="3">The sequence shown here is derived from an EMBL/GenBank/DDBJ whole genome shotgun (WGS) entry which is preliminary data.</text>
</comment>
<evidence type="ECO:0000313" key="4">
    <source>
        <dbReference type="Proteomes" id="UP000886885"/>
    </source>
</evidence>
<reference evidence="3" key="1">
    <citation type="journal article" date="2020" name="bioRxiv">
        <title>Hybrid origin of Populus tomentosa Carr. identified through genome sequencing and phylogenomic analysis.</title>
        <authorList>
            <person name="An X."/>
            <person name="Gao K."/>
            <person name="Chen Z."/>
            <person name="Li J."/>
            <person name="Yang X."/>
            <person name="Yang X."/>
            <person name="Zhou J."/>
            <person name="Guo T."/>
            <person name="Zhao T."/>
            <person name="Huang S."/>
            <person name="Miao D."/>
            <person name="Khan W.U."/>
            <person name="Rao P."/>
            <person name="Ye M."/>
            <person name="Lei B."/>
            <person name="Liao W."/>
            <person name="Wang J."/>
            <person name="Ji L."/>
            <person name="Li Y."/>
            <person name="Guo B."/>
            <person name="Mustafa N.S."/>
            <person name="Li S."/>
            <person name="Yun Q."/>
            <person name="Keller S.R."/>
            <person name="Mao J."/>
            <person name="Zhang R."/>
            <person name="Strauss S.H."/>
        </authorList>
    </citation>
    <scope>NUCLEOTIDE SEQUENCE</scope>
    <source>
        <strain evidence="3">GM15</strain>
        <tissue evidence="3">Leaf</tissue>
    </source>
</reference>
<accession>A0A8X7Z3Z8</accession>
<gene>
    <name evidence="3" type="ORF">POTOM_032254</name>
</gene>
<dbReference type="PANTHER" id="PTHR44272">
    <property type="entry name" value="DNAJ DOMAIN (PROKARYOTIC HEAT SHOCK PROTEIN)"/>
    <property type="match status" value="1"/>
</dbReference>